<dbReference type="CDD" id="cd00229">
    <property type="entry name" value="SGNH_hydrolase"/>
    <property type="match status" value="1"/>
</dbReference>
<dbReference type="AlphaFoldDB" id="X0VQ33"/>
<comment type="caution">
    <text evidence="4">The sequence shown here is derived from an EMBL/GenBank/DDBJ whole genome shotgun (WGS) entry which is preliminary data.</text>
</comment>
<sequence>DLLLPDGQLERAVAEIKERQEDTSSADDNVEIITVNIGGNDVLALVTSDSPCVADPQSPECEDRFQEMMDTLEDDLTEVLRRLREVAPKADIIVLDLYSPLSGRSGAPELVADLAVREMNAVTERVVSDPELRTKLVSVYPLFRGRASQLVAADNLHPNDDGHAVMAEVVLAAIEGREPVFPEELMTPTPVQEIGQSPLGEGGLQPASKDEDSGGASLPLFLAIAIPVSLLGLAAVAGAYRAARGR</sequence>
<dbReference type="PANTHER" id="PTHR30383:SF5">
    <property type="entry name" value="SGNH HYDROLASE-TYPE ESTERASE DOMAIN-CONTAINING PROTEIN"/>
    <property type="match status" value="1"/>
</dbReference>
<dbReference type="InterPro" id="IPR036514">
    <property type="entry name" value="SGNH_hydro_sf"/>
</dbReference>
<evidence type="ECO:0000256" key="2">
    <source>
        <dbReference type="SAM" id="Phobius"/>
    </source>
</evidence>
<proteinExistence type="predicted"/>
<dbReference type="EMBL" id="BARS01023650">
    <property type="protein sequence ID" value="GAG13272.1"/>
    <property type="molecule type" value="Genomic_DNA"/>
</dbReference>
<organism evidence="4">
    <name type="scientific">marine sediment metagenome</name>
    <dbReference type="NCBI Taxonomy" id="412755"/>
    <lineage>
        <taxon>unclassified sequences</taxon>
        <taxon>metagenomes</taxon>
        <taxon>ecological metagenomes</taxon>
    </lineage>
</organism>
<evidence type="ECO:0000313" key="4">
    <source>
        <dbReference type="EMBL" id="GAG13272.1"/>
    </source>
</evidence>
<feature type="non-terminal residue" evidence="4">
    <location>
        <position position="1"/>
    </location>
</feature>
<dbReference type="GO" id="GO:0004622">
    <property type="term" value="F:phosphatidylcholine lysophospholipase activity"/>
    <property type="evidence" value="ECO:0007669"/>
    <property type="project" value="TreeGrafter"/>
</dbReference>
<gene>
    <name evidence="4" type="ORF">S01H1_37647</name>
</gene>
<dbReference type="InterPro" id="IPR013830">
    <property type="entry name" value="SGNH_hydro"/>
</dbReference>
<feature type="region of interest" description="Disordered" evidence="1">
    <location>
        <begin position="188"/>
        <end position="211"/>
    </location>
</feature>
<dbReference type="SUPFAM" id="SSF52266">
    <property type="entry name" value="SGNH hydrolase"/>
    <property type="match status" value="1"/>
</dbReference>
<reference evidence="4" key="1">
    <citation type="journal article" date="2014" name="Front. Microbiol.">
        <title>High frequency of phylogenetically diverse reductive dehalogenase-homologous genes in deep subseafloor sedimentary metagenomes.</title>
        <authorList>
            <person name="Kawai M."/>
            <person name="Futagami T."/>
            <person name="Toyoda A."/>
            <person name="Takaki Y."/>
            <person name="Nishi S."/>
            <person name="Hori S."/>
            <person name="Arai W."/>
            <person name="Tsubouchi T."/>
            <person name="Morono Y."/>
            <person name="Uchiyama I."/>
            <person name="Ito T."/>
            <person name="Fujiyama A."/>
            <person name="Inagaki F."/>
            <person name="Takami H."/>
        </authorList>
    </citation>
    <scope>NUCLEOTIDE SEQUENCE</scope>
    <source>
        <strain evidence="4">Expedition CK06-06</strain>
    </source>
</reference>
<dbReference type="InterPro" id="IPR051532">
    <property type="entry name" value="Ester_Hydrolysis_Enzymes"/>
</dbReference>
<dbReference type="PANTHER" id="PTHR30383">
    <property type="entry name" value="THIOESTERASE 1/PROTEASE 1/LYSOPHOSPHOLIPASE L1"/>
    <property type="match status" value="1"/>
</dbReference>
<dbReference type="Gene3D" id="3.40.50.1110">
    <property type="entry name" value="SGNH hydrolase"/>
    <property type="match status" value="1"/>
</dbReference>
<protein>
    <recommendedName>
        <fullName evidence="3">SGNH hydrolase-type esterase domain-containing protein</fullName>
    </recommendedName>
</protein>
<accession>X0VQ33</accession>
<evidence type="ECO:0000256" key="1">
    <source>
        <dbReference type="SAM" id="MobiDB-lite"/>
    </source>
</evidence>
<keyword evidence="2" id="KW-0472">Membrane</keyword>
<feature type="transmembrane region" description="Helical" evidence="2">
    <location>
        <begin position="218"/>
        <end position="240"/>
    </location>
</feature>
<keyword evidence="2" id="KW-1133">Transmembrane helix</keyword>
<evidence type="ECO:0000259" key="3">
    <source>
        <dbReference type="Pfam" id="PF13472"/>
    </source>
</evidence>
<feature type="domain" description="SGNH hydrolase-type esterase" evidence="3">
    <location>
        <begin position="19"/>
        <end position="165"/>
    </location>
</feature>
<dbReference type="Pfam" id="PF13472">
    <property type="entry name" value="Lipase_GDSL_2"/>
    <property type="match status" value="1"/>
</dbReference>
<keyword evidence="2" id="KW-0812">Transmembrane</keyword>
<name>X0VQ33_9ZZZZ</name>